<dbReference type="STRING" id="1137799.GZ78_19130"/>
<evidence type="ECO:0008006" key="4">
    <source>
        <dbReference type="Google" id="ProtNLM"/>
    </source>
</evidence>
<protein>
    <recommendedName>
        <fullName evidence="4">DUF2157 domain-containing protein</fullName>
    </recommendedName>
</protein>
<feature type="transmembrane region" description="Helical" evidence="1">
    <location>
        <begin position="225"/>
        <end position="245"/>
    </location>
</feature>
<comment type="caution">
    <text evidence="2">The sequence shown here is derived from an EMBL/GenBank/DDBJ whole genome shotgun (WGS) entry which is preliminary data.</text>
</comment>
<keyword evidence="1" id="KW-1133">Transmembrane helix</keyword>
<dbReference type="EMBL" id="JOKH01000004">
    <property type="protein sequence ID" value="KEQ16795.1"/>
    <property type="molecule type" value="Genomic_DNA"/>
</dbReference>
<feature type="transmembrane region" description="Helical" evidence="1">
    <location>
        <begin position="140"/>
        <end position="158"/>
    </location>
</feature>
<feature type="transmembrane region" description="Helical" evidence="1">
    <location>
        <begin position="165"/>
        <end position="187"/>
    </location>
</feature>
<feature type="transmembrane region" description="Helical" evidence="1">
    <location>
        <begin position="199"/>
        <end position="218"/>
    </location>
</feature>
<feature type="transmembrane region" description="Helical" evidence="1">
    <location>
        <begin position="265"/>
        <end position="284"/>
    </location>
</feature>
<name>A0A081NEC2_9GAMM</name>
<dbReference type="OrthoDB" id="1120077at2"/>
<feature type="transmembrane region" description="Helical" evidence="1">
    <location>
        <begin position="291"/>
        <end position="312"/>
    </location>
</feature>
<keyword evidence="1" id="KW-0472">Membrane</keyword>
<dbReference type="AlphaFoldDB" id="A0A081NEC2"/>
<proteinExistence type="predicted"/>
<dbReference type="RefSeq" id="WP_034838917.1">
    <property type="nucleotide sequence ID" value="NZ_JOKH01000004.1"/>
</dbReference>
<organism evidence="2 3">
    <name type="scientific">Endozoicomonas numazuensis</name>
    <dbReference type="NCBI Taxonomy" id="1137799"/>
    <lineage>
        <taxon>Bacteria</taxon>
        <taxon>Pseudomonadati</taxon>
        <taxon>Pseudomonadota</taxon>
        <taxon>Gammaproteobacteria</taxon>
        <taxon>Oceanospirillales</taxon>
        <taxon>Endozoicomonadaceae</taxon>
        <taxon>Endozoicomonas</taxon>
    </lineage>
</organism>
<keyword evidence="3" id="KW-1185">Reference proteome</keyword>
<evidence type="ECO:0000313" key="2">
    <source>
        <dbReference type="EMBL" id="KEQ16795.1"/>
    </source>
</evidence>
<gene>
    <name evidence="2" type="ORF">GZ78_19130</name>
</gene>
<dbReference type="eggNOG" id="ENOG502Z8RZ">
    <property type="taxonomic scope" value="Bacteria"/>
</dbReference>
<feature type="transmembrane region" description="Helical" evidence="1">
    <location>
        <begin position="87"/>
        <end position="104"/>
    </location>
</feature>
<evidence type="ECO:0000313" key="3">
    <source>
        <dbReference type="Proteomes" id="UP000028073"/>
    </source>
</evidence>
<feature type="transmembrane region" description="Helical" evidence="1">
    <location>
        <begin position="116"/>
        <end position="134"/>
    </location>
</feature>
<feature type="transmembrane region" description="Helical" evidence="1">
    <location>
        <begin position="318"/>
        <end position="335"/>
    </location>
</feature>
<sequence>MKVNGKQYRFLEESLESWSKEGLLEEGKKATLLSALQVRSFQWRMVAQYAFWAALSSMALSLLAVIMDEALMEWLEHLFTLQDSTRSLIFAVLSMGIFLFGGWFKSRQSRHVFSQELIFFLGAVSSAASIYYLGQAIDTGSGHYALLLLLAAIIYLVVSICLESLLLWVLGLLVLAVWFFAETAYWAGGEDQPFYGMSYPLRFFCFSLVMLLISYGLTCFARTRAYFDSTQFVSLMMLFVCLWVLSVAGNDNYGLEPYEASQAELWLWRLAMVVASGIALVMGFRRDDSILRVSGVCFLLVNLYTRFFEYGWDEMHKALFYALLALSFWLLGRYAERLWLELTGKTKG</sequence>
<keyword evidence="1" id="KW-0812">Transmembrane</keyword>
<dbReference type="Proteomes" id="UP000028073">
    <property type="component" value="Unassembled WGS sequence"/>
</dbReference>
<accession>A0A081NEC2</accession>
<evidence type="ECO:0000256" key="1">
    <source>
        <dbReference type="SAM" id="Phobius"/>
    </source>
</evidence>
<reference evidence="2 3" key="1">
    <citation type="submission" date="2014-06" db="EMBL/GenBank/DDBJ databases">
        <title>Whole Genome Sequences of Three Symbiotic Endozoicomonas Bacteria.</title>
        <authorList>
            <person name="Neave M.J."/>
            <person name="Apprill A."/>
            <person name="Voolstra C.R."/>
        </authorList>
    </citation>
    <scope>NUCLEOTIDE SEQUENCE [LARGE SCALE GENOMIC DNA]</scope>
    <source>
        <strain evidence="2 3">DSM 25634</strain>
    </source>
</reference>
<feature type="transmembrane region" description="Helical" evidence="1">
    <location>
        <begin position="49"/>
        <end position="67"/>
    </location>
</feature>